<accession>A0AA38U8B9</accession>
<evidence type="ECO:0000256" key="1">
    <source>
        <dbReference type="SAM" id="MobiDB-lite"/>
    </source>
</evidence>
<dbReference type="GO" id="GO:0008017">
    <property type="term" value="F:microtubule binding"/>
    <property type="evidence" value="ECO:0007669"/>
    <property type="project" value="InterPro"/>
</dbReference>
<evidence type="ECO:0000259" key="2">
    <source>
        <dbReference type="Pfam" id="PF24714"/>
    </source>
</evidence>
<dbReference type="Proteomes" id="UP001172457">
    <property type="component" value="Chromosome 1"/>
</dbReference>
<sequence>MAMAKTTATSNRDFKHRVLLCLNKLSDRDTHSAAATELEAIARTLSHDSISPFLSSISVTDASDKSPVRKQCVRLISTLSEAHGDVLSPYLSKLLSAVVRRLRDPDTAVRSACVAATASIAANITKHPFTSVAKPLVDALVTEQDLNSQIGAALCLASVINGAPDPDTAYLRRLLPRIEKLLKNDSFKAKAALLAVVGSVISVGAASSPVIVKNLVKLMAEFVAKSEDWAVRKAAAEVLEKLAVVETDLLPEFKASCLKTFEAKKFDKVKGVRTTMNQMIEAWNAIPDVPEEVSPPPQSQSSKEEAASDVRYPPRTPQTTNNRTLPSGSSSTSTATRRMSFENRSRRTSPPMFRKLDRKKPNDQKLDTAVVPPPATLVAEDEGHPKSRSTKQETKRALFSEISDEKMHESQYPEDRPSSRVFAGSNVDSNNDSVHHQDPEDLSLIRNQLVQIETQQSNLFDLLEFIKTIACNNLPGKHLLGKSHHRHLPGKTEDSILILALLGKILGPWHLHVVSSQNGMRSLESRVHGLELTLDEISFDLTKSTGRVSNPGPTLCCKLPGASLLSSKLWKKPEFQHANLRSSVAAARHMNKDLESYNLQNTPFRFQEGGSGLIKNPLAEVHRDSHRMSCTGTSTQ</sequence>
<dbReference type="InterPro" id="IPR011989">
    <property type="entry name" value="ARM-like"/>
</dbReference>
<feature type="compositionally biased region" description="Low complexity" evidence="1">
    <location>
        <begin position="317"/>
        <end position="338"/>
    </location>
</feature>
<name>A0AA38U8B9_9ASTR</name>
<dbReference type="EMBL" id="JARYMX010000001">
    <property type="protein sequence ID" value="KAJ9567976.1"/>
    <property type="molecule type" value="Genomic_DNA"/>
</dbReference>
<dbReference type="Gene3D" id="1.25.10.10">
    <property type="entry name" value="Leucine-rich Repeat Variant"/>
    <property type="match status" value="1"/>
</dbReference>
<proteinExistence type="predicted"/>
<protein>
    <recommendedName>
        <fullName evidence="2">TORTIFOLIA1/SINE1-2 N-terminal domain-containing protein</fullName>
    </recommendedName>
</protein>
<dbReference type="FunFam" id="1.25.10.10:FF:000549">
    <property type="entry name" value="ARM repeat superfamily protein"/>
    <property type="match status" value="1"/>
</dbReference>
<dbReference type="SUPFAM" id="SSF48371">
    <property type="entry name" value="ARM repeat"/>
    <property type="match status" value="1"/>
</dbReference>
<feature type="region of interest" description="Disordered" evidence="1">
    <location>
        <begin position="286"/>
        <end position="437"/>
    </location>
</feature>
<dbReference type="InterPro" id="IPR016024">
    <property type="entry name" value="ARM-type_fold"/>
</dbReference>
<evidence type="ECO:0000313" key="4">
    <source>
        <dbReference type="Proteomes" id="UP001172457"/>
    </source>
</evidence>
<feature type="domain" description="TORTIFOLIA1/SINE1-2 N-terminal" evidence="2">
    <location>
        <begin position="13"/>
        <end position="284"/>
    </location>
</feature>
<organism evidence="3 4">
    <name type="scientific">Centaurea solstitialis</name>
    <name type="common">yellow star-thistle</name>
    <dbReference type="NCBI Taxonomy" id="347529"/>
    <lineage>
        <taxon>Eukaryota</taxon>
        <taxon>Viridiplantae</taxon>
        <taxon>Streptophyta</taxon>
        <taxon>Embryophyta</taxon>
        <taxon>Tracheophyta</taxon>
        <taxon>Spermatophyta</taxon>
        <taxon>Magnoliopsida</taxon>
        <taxon>eudicotyledons</taxon>
        <taxon>Gunneridae</taxon>
        <taxon>Pentapetalae</taxon>
        <taxon>asterids</taxon>
        <taxon>campanulids</taxon>
        <taxon>Asterales</taxon>
        <taxon>Asteraceae</taxon>
        <taxon>Carduoideae</taxon>
        <taxon>Cardueae</taxon>
        <taxon>Centaureinae</taxon>
        <taxon>Centaurea</taxon>
    </lineage>
</organism>
<evidence type="ECO:0000313" key="3">
    <source>
        <dbReference type="EMBL" id="KAJ9567976.1"/>
    </source>
</evidence>
<dbReference type="AlphaFoldDB" id="A0AA38U8B9"/>
<dbReference type="InterPro" id="IPR057600">
    <property type="entry name" value="TORTIFOLIA1/SINE1-2_N"/>
</dbReference>
<dbReference type="Pfam" id="PF24714">
    <property type="entry name" value="TOR1L1_N"/>
    <property type="match status" value="1"/>
</dbReference>
<keyword evidence="4" id="KW-1185">Reference proteome</keyword>
<gene>
    <name evidence="3" type="ORF">OSB04_003942</name>
</gene>
<dbReference type="InterPro" id="IPR033337">
    <property type="entry name" value="TORTIFOLIA1/SINE1-2"/>
</dbReference>
<reference evidence="3" key="1">
    <citation type="submission" date="2023-03" db="EMBL/GenBank/DDBJ databases">
        <title>Chromosome-scale reference genome and RAD-based genetic map of yellow starthistle (Centaurea solstitialis) reveal putative structural variation and QTLs associated with invader traits.</title>
        <authorList>
            <person name="Reatini B."/>
            <person name="Cang F.A."/>
            <person name="Jiang Q."/>
            <person name="Mckibben M.T.W."/>
            <person name="Barker M.S."/>
            <person name="Rieseberg L.H."/>
            <person name="Dlugosch K.M."/>
        </authorList>
    </citation>
    <scope>NUCLEOTIDE SEQUENCE</scope>
    <source>
        <strain evidence="3">CAN-66</strain>
        <tissue evidence="3">Leaf</tissue>
    </source>
</reference>
<feature type="compositionally biased region" description="Basic and acidic residues" evidence="1">
    <location>
        <begin position="381"/>
        <end position="418"/>
    </location>
</feature>
<dbReference type="PANTHER" id="PTHR31355">
    <property type="entry name" value="MICROTUBULE-ASSOCIATED PROTEIN TORTIFOLIA1"/>
    <property type="match status" value="1"/>
</dbReference>
<comment type="caution">
    <text evidence="3">The sequence shown here is derived from an EMBL/GenBank/DDBJ whole genome shotgun (WGS) entry which is preliminary data.</text>
</comment>
<dbReference type="PANTHER" id="PTHR31355:SF25">
    <property type="entry name" value="MT-ASSOCIATED PROTEIN TORTIFOLIA1_SPIRAL2"/>
    <property type="match status" value="1"/>
</dbReference>
<dbReference type="GO" id="GO:0005874">
    <property type="term" value="C:microtubule"/>
    <property type="evidence" value="ECO:0007669"/>
    <property type="project" value="InterPro"/>
</dbReference>